<evidence type="ECO:0000256" key="1">
    <source>
        <dbReference type="SAM" id="Coils"/>
    </source>
</evidence>
<comment type="caution">
    <text evidence="3">The sequence shown here is derived from an EMBL/GenBank/DDBJ whole genome shotgun (WGS) entry which is preliminary data.</text>
</comment>
<reference evidence="3" key="1">
    <citation type="submission" date="2020-10" db="EMBL/GenBank/DDBJ databases">
        <authorList>
            <person name="Castelo-Branco R."/>
            <person name="Eusebio N."/>
            <person name="Adriana R."/>
            <person name="Vieira A."/>
            <person name="Brugerolle De Fraissinette N."/>
            <person name="Rezende De Castro R."/>
            <person name="Schneider M.P."/>
            <person name="Vasconcelos V."/>
            <person name="Leao P.N."/>
        </authorList>
    </citation>
    <scope>NUCLEOTIDE SEQUENCE</scope>
    <source>
        <strain evidence="3">LEGE 11467</strain>
    </source>
</reference>
<proteinExistence type="predicted"/>
<gene>
    <name evidence="3" type="ORF">IQ235_11475</name>
</gene>
<dbReference type="Pfam" id="PF05419">
    <property type="entry name" value="GUN4"/>
    <property type="match status" value="1"/>
</dbReference>
<dbReference type="SUPFAM" id="SSF140869">
    <property type="entry name" value="GUN4-like"/>
    <property type="match status" value="1"/>
</dbReference>
<dbReference type="InterPro" id="IPR008629">
    <property type="entry name" value="GUN4-like"/>
</dbReference>
<organism evidence="3 4">
    <name type="scientific">Zarconia navalis LEGE 11467</name>
    <dbReference type="NCBI Taxonomy" id="1828826"/>
    <lineage>
        <taxon>Bacteria</taxon>
        <taxon>Bacillati</taxon>
        <taxon>Cyanobacteriota</taxon>
        <taxon>Cyanophyceae</taxon>
        <taxon>Oscillatoriophycideae</taxon>
        <taxon>Oscillatoriales</taxon>
        <taxon>Oscillatoriales incertae sedis</taxon>
        <taxon>Zarconia</taxon>
        <taxon>Zarconia navalis</taxon>
    </lineage>
</organism>
<dbReference type="PANTHER" id="PTHR34800">
    <property type="entry name" value="TETRAPYRROLE-BINDING PROTEIN, CHLOROPLASTIC"/>
    <property type="match status" value="1"/>
</dbReference>
<dbReference type="PANTHER" id="PTHR34800:SF1">
    <property type="entry name" value="TETRAPYRROLE-BINDING PROTEIN, CHLOROPLASTIC"/>
    <property type="match status" value="1"/>
</dbReference>
<dbReference type="Proteomes" id="UP000621799">
    <property type="component" value="Unassembled WGS sequence"/>
</dbReference>
<evidence type="ECO:0000313" key="4">
    <source>
        <dbReference type="Proteomes" id="UP000621799"/>
    </source>
</evidence>
<dbReference type="GO" id="GO:0030288">
    <property type="term" value="C:outer membrane-bounded periplasmic space"/>
    <property type="evidence" value="ECO:0007669"/>
    <property type="project" value="TreeGrafter"/>
</dbReference>
<evidence type="ECO:0000259" key="2">
    <source>
        <dbReference type="Pfam" id="PF05419"/>
    </source>
</evidence>
<dbReference type="EMBL" id="JADEXN010000191">
    <property type="protein sequence ID" value="MBE9041402.1"/>
    <property type="molecule type" value="Genomic_DNA"/>
</dbReference>
<accession>A0A928VYY8</accession>
<keyword evidence="1" id="KW-0175">Coiled coil</keyword>
<sequence>SRGISYKTAWRQWKSGRLDGYQLPSGAIFVRVDPANIPLCLVCDTSLKSLMSASPLNCPVCGWVVSWADAKSLIEREQINWARKMWAKCQSGQSSNHDVAFSRLELRLDALQVQLQRATEERQYLQSQLDWVLEWLDRTNPDRIAQMLLNIETQSSEDFESTLQSEVGLDYKPLRELLVARQWRDADAMTRSLMLQGMQRETEGWLTPEDIEHFPPMDWQTLDWLWYEYSGGRFGFSVQQWMWQEVSGDYTAFCDRVGWRNRENWLYYDDVRFDIDAPAGHLPILGWQKRSCYGIGGGTAAEIMASLVAKSGNMEAGED</sequence>
<protein>
    <submittedName>
        <fullName evidence="3">GUN4 domain-containing protein</fullName>
    </submittedName>
</protein>
<dbReference type="Gene3D" id="1.10.10.1770">
    <property type="entry name" value="Gun4-like"/>
    <property type="match status" value="1"/>
</dbReference>
<keyword evidence="4" id="KW-1185">Reference proteome</keyword>
<dbReference type="CDD" id="cd16383">
    <property type="entry name" value="GUN4"/>
    <property type="match status" value="1"/>
</dbReference>
<dbReference type="InterPro" id="IPR037215">
    <property type="entry name" value="GUN4-like_sf"/>
</dbReference>
<feature type="non-terminal residue" evidence="3">
    <location>
        <position position="1"/>
    </location>
</feature>
<evidence type="ECO:0000313" key="3">
    <source>
        <dbReference type="EMBL" id="MBE9041402.1"/>
    </source>
</evidence>
<dbReference type="GO" id="GO:0046906">
    <property type="term" value="F:tetrapyrrole binding"/>
    <property type="evidence" value="ECO:0007669"/>
    <property type="project" value="TreeGrafter"/>
</dbReference>
<dbReference type="AlphaFoldDB" id="A0A928VYY8"/>
<dbReference type="Gene3D" id="1.25.40.620">
    <property type="match status" value="1"/>
</dbReference>
<feature type="domain" description="GUN4-like" evidence="2">
    <location>
        <begin position="165"/>
        <end position="286"/>
    </location>
</feature>
<name>A0A928VYY8_9CYAN</name>
<feature type="coiled-coil region" evidence="1">
    <location>
        <begin position="101"/>
        <end position="128"/>
    </location>
</feature>
<dbReference type="RefSeq" id="WP_264321613.1">
    <property type="nucleotide sequence ID" value="NZ_JADEXN010000191.1"/>
</dbReference>